<evidence type="ECO:0000256" key="1">
    <source>
        <dbReference type="SAM" id="Coils"/>
    </source>
</evidence>
<gene>
    <name evidence="4" type="ORF">ElyMa_000960400</name>
</gene>
<feature type="compositionally biased region" description="Basic and acidic residues" evidence="2">
    <location>
        <begin position="134"/>
        <end position="163"/>
    </location>
</feature>
<dbReference type="GO" id="GO:0016579">
    <property type="term" value="P:protein deubiquitination"/>
    <property type="evidence" value="ECO:0007669"/>
    <property type="project" value="UniProtKB-ARBA"/>
</dbReference>
<evidence type="ECO:0000259" key="3">
    <source>
        <dbReference type="PROSITE" id="PS50206"/>
    </source>
</evidence>
<feature type="coiled-coil region" evidence="1">
    <location>
        <begin position="479"/>
        <end position="520"/>
    </location>
</feature>
<organism evidence="4 5">
    <name type="scientific">Elysia marginata</name>
    <dbReference type="NCBI Taxonomy" id="1093978"/>
    <lineage>
        <taxon>Eukaryota</taxon>
        <taxon>Metazoa</taxon>
        <taxon>Spiralia</taxon>
        <taxon>Lophotrochozoa</taxon>
        <taxon>Mollusca</taxon>
        <taxon>Gastropoda</taxon>
        <taxon>Heterobranchia</taxon>
        <taxon>Euthyneura</taxon>
        <taxon>Panpulmonata</taxon>
        <taxon>Sacoglossa</taxon>
        <taxon>Placobranchoidea</taxon>
        <taxon>Plakobranchidae</taxon>
        <taxon>Elysia</taxon>
    </lineage>
</organism>
<dbReference type="Pfam" id="PF08969">
    <property type="entry name" value="USP8_dimer"/>
    <property type="match status" value="1"/>
</dbReference>
<dbReference type="SUPFAM" id="SSF52821">
    <property type="entry name" value="Rhodanese/Cell cycle control phosphatase"/>
    <property type="match status" value="1"/>
</dbReference>
<dbReference type="AlphaFoldDB" id="A0AAV4HHC2"/>
<accession>A0AAV4HHC2</accession>
<evidence type="ECO:0000313" key="4">
    <source>
        <dbReference type="EMBL" id="GFR96126.1"/>
    </source>
</evidence>
<dbReference type="PROSITE" id="PS50206">
    <property type="entry name" value="RHODANESE_3"/>
    <property type="match status" value="1"/>
</dbReference>
<proteinExistence type="predicted"/>
<name>A0AAV4HHC2_9GAST</name>
<dbReference type="InterPro" id="IPR015063">
    <property type="entry name" value="USP8_dimer"/>
</dbReference>
<dbReference type="SUPFAM" id="SSF140856">
    <property type="entry name" value="USP8 N-terminal domain-like"/>
    <property type="match status" value="1"/>
</dbReference>
<dbReference type="Proteomes" id="UP000762676">
    <property type="component" value="Unassembled WGS sequence"/>
</dbReference>
<dbReference type="Gene3D" id="1.20.58.80">
    <property type="entry name" value="Phosphotransferase system, lactose/cellobiose-type IIA subunit"/>
    <property type="match status" value="1"/>
</dbReference>
<dbReference type="Gene3D" id="3.40.250.10">
    <property type="entry name" value="Rhodanese-like domain"/>
    <property type="match status" value="1"/>
</dbReference>
<dbReference type="InterPro" id="IPR036873">
    <property type="entry name" value="Rhodanese-like_dom_sf"/>
</dbReference>
<feature type="domain" description="Rhodanese" evidence="3">
    <location>
        <begin position="181"/>
        <end position="301"/>
    </location>
</feature>
<dbReference type="InterPro" id="IPR001763">
    <property type="entry name" value="Rhodanese-like_dom"/>
</dbReference>
<keyword evidence="4" id="KW-0378">Hydrolase</keyword>
<keyword evidence="1" id="KW-0175">Coiled coil</keyword>
<feature type="region of interest" description="Disordered" evidence="2">
    <location>
        <begin position="131"/>
        <end position="164"/>
    </location>
</feature>
<feature type="region of interest" description="Disordered" evidence="2">
    <location>
        <begin position="349"/>
        <end position="369"/>
    </location>
</feature>
<protein>
    <submittedName>
        <fullName evidence="4">Ubiquitin carboxyl-terminal hydrolase 8</fullName>
    </submittedName>
</protein>
<keyword evidence="5" id="KW-1185">Reference proteome</keyword>
<comment type="caution">
    <text evidence="4">The sequence shown here is derived from an EMBL/GenBank/DDBJ whole genome shotgun (WGS) entry which is preliminary data.</text>
</comment>
<evidence type="ECO:0000256" key="2">
    <source>
        <dbReference type="SAM" id="MobiDB-lite"/>
    </source>
</evidence>
<reference evidence="4 5" key="1">
    <citation type="journal article" date="2021" name="Elife">
        <title>Chloroplast acquisition without the gene transfer in kleptoplastic sea slugs, Plakobranchus ocellatus.</title>
        <authorList>
            <person name="Maeda T."/>
            <person name="Takahashi S."/>
            <person name="Yoshida T."/>
            <person name="Shimamura S."/>
            <person name="Takaki Y."/>
            <person name="Nagai Y."/>
            <person name="Toyoda A."/>
            <person name="Suzuki Y."/>
            <person name="Arimoto A."/>
            <person name="Ishii H."/>
            <person name="Satoh N."/>
            <person name="Nishiyama T."/>
            <person name="Hasebe M."/>
            <person name="Maruyama T."/>
            <person name="Minagawa J."/>
            <person name="Obokata J."/>
            <person name="Shigenobu S."/>
        </authorList>
    </citation>
    <scope>NUCLEOTIDE SEQUENCE [LARGE SCALE GENOMIC DNA]</scope>
</reference>
<evidence type="ECO:0000313" key="5">
    <source>
        <dbReference type="Proteomes" id="UP000762676"/>
    </source>
</evidence>
<dbReference type="FunFam" id="3.40.250.10:FF:000017">
    <property type="entry name" value="ubiquitin carboxyl-terminal hydrolase 8"/>
    <property type="match status" value="1"/>
</dbReference>
<dbReference type="EMBL" id="BMAT01001963">
    <property type="protein sequence ID" value="GFR96126.1"/>
    <property type="molecule type" value="Genomic_DNA"/>
</dbReference>
<dbReference type="GO" id="GO:0016787">
    <property type="term" value="F:hydrolase activity"/>
    <property type="evidence" value="ECO:0007669"/>
    <property type="project" value="UniProtKB-KW"/>
</dbReference>
<sequence length="540" mass="60949">MPSATSKKKDLYLGKCLDDLNKLTEIQPLGNNVNVIVRSSKKVFQEAEFNDAKGDEERSYVLYLKYFNIITQIKQKAEYKKQKAFFDDIIGKINQTKAISRAEDLSASLKERYDFKEAEAVAKKWATTNPGKTVSEKKKNDDLEPTRETKENEHAAAKVDKPPPVEGSIECTSLCSLLRDTATKVIIMDVRKVEDFSQSHISNPDCINVPEDIIIPGSTVSHIQSKLPQDSLEIWQQRKHADFIVLLDWGSSLDQVKIGTPLRTLKDALFKFDIGTVIKSEPLVLEKGYENWLLLYPTITTNAHVVKPNAKTDDQLPSPTTTLNFEYPVLDDQLQKIVPAAANNIAPRAENLTTSQVSSPEVPDKSIPRVDRSLKPSALVSPDSNFNQAIVKTVNNDSPQDVILNNNIYPSFETIAAKPSVNTRGVKNTNLPSNAGDRPGLEPKGFTLSVKNDLAQNFNERTESWKESKDLKLPNSHKLIEDKSRLEETEQKLRDLELIKKKEEKNVADLMRMKRKLVEEINAEKKMKDQDRLAVEEQKR</sequence>